<name>A0A0F9GY58_9ZZZZ</name>
<reference evidence="2" key="1">
    <citation type="journal article" date="2015" name="Nature">
        <title>Complex archaea that bridge the gap between prokaryotes and eukaryotes.</title>
        <authorList>
            <person name="Spang A."/>
            <person name="Saw J.H."/>
            <person name="Jorgensen S.L."/>
            <person name="Zaremba-Niedzwiedzka K."/>
            <person name="Martijn J."/>
            <person name="Lind A.E."/>
            <person name="van Eijk R."/>
            <person name="Schleper C."/>
            <person name="Guy L."/>
            <person name="Ettema T.J."/>
        </authorList>
    </citation>
    <scope>NUCLEOTIDE SEQUENCE</scope>
</reference>
<proteinExistence type="predicted"/>
<evidence type="ECO:0000313" key="2">
    <source>
        <dbReference type="EMBL" id="KKL68042.1"/>
    </source>
</evidence>
<gene>
    <name evidence="2" type="ORF">LCGC14_2128970</name>
</gene>
<feature type="non-terminal residue" evidence="2">
    <location>
        <position position="73"/>
    </location>
</feature>
<comment type="caution">
    <text evidence="2">The sequence shown here is derived from an EMBL/GenBank/DDBJ whole genome shotgun (WGS) entry which is preliminary data.</text>
</comment>
<accession>A0A0F9GY58</accession>
<evidence type="ECO:0000256" key="1">
    <source>
        <dbReference type="SAM" id="MobiDB-lite"/>
    </source>
</evidence>
<dbReference type="AlphaFoldDB" id="A0A0F9GY58"/>
<feature type="region of interest" description="Disordered" evidence="1">
    <location>
        <begin position="54"/>
        <end position="73"/>
    </location>
</feature>
<organism evidence="2">
    <name type="scientific">marine sediment metagenome</name>
    <dbReference type="NCBI Taxonomy" id="412755"/>
    <lineage>
        <taxon>unclassified sequences</taxon>
        <taxon>metagenomes</taxon>
        <taxon>ecological metagenomes</taxon>
    </lineage>
</organism>
<protein>
    <submittedName>
        <fullName evidence="2">Uncharacterized protein</fullName>
    </submittedName>
</protein>
<sequence>MNKELLAIITLRGTALGLRTQGLHKQADALDAIARGIEAKRNVDQHMQEVADMLNSTDGISEDQWNEQSRRID</sequence>
<dbReference type="EMBL" id="LAZR01026659">
    <property type="protein sequence ID" value="KKL68042.1"/>
    <property type="molecule type" value="Genomic_DNA"/>
</dbReference>